<evidence type="ECO:0000256" key="3">
    <source>
        <dbReference type="ARBA" id="ARBA00022691"/>
    </source>
</evidence>
<dbReference type="GO" id="GO:0008757">
    <property type="term" value="F:S-adenosylmethionine-dependent methyltransferase activity"/>
    <property type="evidence" value="ECO:0007669"/>
    <property type="project" value="TreeGrafter"/>
</dbReference>
<dbReference type="OrthoDB" id="10251242at2759"/>
<keyword evidence="2" id="KW-0808">Transferase</keyword>
<dbReference type="GO" id="GO:0032259">
    <property type="term" value="P:methylation"/>
    <property type="evidence" value="ECO:0007669"/>
    <property type="project" value="UniProtKB-KW"/>
</dbReference>
<dbReference type="WBParaSite" id="HPBE_0001122801-mRNA-1">
    <property type="protein sequence ID" value="HPBE_0001122801-mRNA-1"/>
    <property type="gene ID" value="HPBE_0001122801"/>
</dbReference>
<sequence length="189" mass="20665">MSVVAKSCNKKGADPVFSYCNKLTVVVHPLQKELQEKTLKDAPAAGMLGAPEVLTIGANFIHLIGGKRVLDIRTFTGASALAWVYTFDISHKNYNTFRVPVISKDQEIFSRIVPIENPALESLDNLIADGESGTFDFGGVIMIDTALWGGRVAQDPSTFETSTKKIFHDDRTYSSLINCGDGIHIAFKK</sequence>
<dbReference type="GO" id="GO:0008171">
    <property type="term" value="F:O-methyltransferase activity"/>
    <property type="evidence" value="ECO:0007669"/>
    <property type="project" value="InterPro"/>
</dbReference>
<evidence type="ECO:0000313" key="6">
    <source>
        <dbReference type="Proteomes" id="UP000050761"/>
    </source>
</evidence>
<comment type="similarity">
    <text evidence="4">Belongs to the class I-like SAM-binding methyltransferase superfamily. Cation-dependent O-methyltransferase family.</text>
</comment>
<accession>A0A3P7YIQ0</accession>
<reference evidence="5 6" key="1">
    <citation type="submission" date="2018-11" db="EMBL/GenBank/DDBJ databases">
        <authorList>
            <consortium name="Pathogen Informatics"/>
        </authorList>
    </citation>
    <scope>NUCLEOTIDE SEQUENCE [LARGE SCALE GENOMIC DNA]</scope>
</reference>
<dbReference type="InterPro" id="IPR029063">
    <property type="entry name" value="SAM-dependent_MTases_sf"/>
</dbReference>
<gene>
    <name evidence="5" type="ORF">HPBE_LOCUS11229</name>
</gene>
<evidence type="ECO:0000256" key="1">
    <source>
        <dbReference type="ARBA" id="ARBA00022603"/>
    </source>
</evidence>
<dbReference type="InterPro" id="IPR002935">
    <property type="entry name" value="SAM_O-MeTrfase"/>
</dbReference>
<dbReference type="AlphaFoldDB" id="A0A183FT69"/>
<dbReference type="InterPro" id="IPR050362">
    <property type="entry name" value="Cation-dep_OMT"/>
</dbReference>
<dbReference type="Pfam" id="PF01596">
    <property type="entry name" value="Methyltransf_3"/>
    <property type="match status" value="1"/>
</dbReference>
<evidence type="ECO:0000256" key="2">
    <source>
        <dbReference type="ARBA" id="ARBA00022679"/>
    </source>
</evidence>
<dbReference type="PANTHER" id="PTHR10509:SF90">
    <property type="entry name" value="O-METHYLTRANSFERASE"/>
    <property type="match status" value="1"/>
</dbReference>
<evidence type="ECO:0000313" key="5">
    <source>
        <dbReference type="EMBL" id="VDO87890.1"/>
    </source>
</evidence>
<keyword evidence="1" id="KW-0489">Methyltransferase</keyword>
<reference evidence="7" key="2">
    <citation type="submission" date="2019-09" db="UniProtKB">
        <authorList>
            <consortium name="WormBaseParasite"/>
        </authorList>
    </citation>
    <scope>IDENTIFICATION</scope>
</reference>
<keyword evidence="6" id="KW-1185">Reference proteome</keyword>
<dbReference type="Gene3D" id="3.40.50.150">
    <property type="entry name" value="Vaccinia Virus protein VP39"/>
    <property type="match status" value="2"/>
</dbReference>
<accession>A0A183FT69</accession>
<keyword evidence="3" id="KW-0949">S-adenosyl-L-methionine</keyword>
<proteinExistence type="inferred from homology"/>
<evidence type="ECO:0000256" key="4">
    <source>
        <dbReference type="ARBA" id="ARBA00023453"/>
    </source>
</evidence>
<dbReference type="Proteomes" id="UP000050761">
    <property type="component" value="Unassembled WGS sequence"/>
</dbReference>
<organism evidence="6 7">
    <name type="scientific">Heligmosomoides polygyrus</name>
    <name type="common">Parasitic roundworm</name>
    <dbReference type="NCBI Taxonomy" id="6339"/>
    <lineage>
        <taxon>Eukaryota</taxon>
        <taxon>Metazoa</taxon>
        <taxon>Ecdysozoa</taxon>
        <taxon>Nematoda</taxon>
        <taxon>Chromadorea</taxon>
        <taxon>Rhabditida</taxon>
        <taxon>Rhabditina</taxon>
        <taxon>Rhabditomorpha</taxon>
        <taxon>Strongyloidea</taxon>
        <taxon>Heligmosomidae</taxon>
        <taxon>Heligmosomoides</taxon>
    </lineage>
</organism>
<name>A0A183FT69_HELPZ</name>
<protein>
    <submittedName>
        <fullName evidence="7">DUF3846 domain-containing protein</fullName>
    </submittedName>
</protein>
<dbReference type="PANTHER" id="PTHR10509">
    <property type="entry name" value="O-METHYLTRANSFERASE-RELATED"/>
    <property type="match status" value="1"/>
</dbReference>
<dbReference type="SUPFAM" id="SSF53335">
    <property type="entry name" value="S-adenosyl-L-methionine-dependent methyltransferases"/>
    <property type="match status" value="1"/>
</dbReference>
<evidence type="ECO:0000313" key="7">
    <source>
        <dbReference type="WBParaSite" id="HPBE_0001122801-mRNA-1"/>
    </source>
</evidence>
<dbReference type="EMBL" id="UZAH01027029">
    <property type="protein sequence ID" value="VDO87890.1"/>
    <property type="molecule type" value="Genomic_DNA"/>
</dbReference>